<evidence type="ECO:0000313" key="3">
    <source>
        <dbReference type="EMBL" id="SMC84338.1"/>
    </source>
</evidence>
<keyword evidence="1" id="KW-0732">Signal</keyword>
<feature type="chain" id="PRO_5012642047" evidence="1">
    <location>
        <begin position="22"/>
        <end position="351"/>
    </location>
</feature>
<dbReference type="SUPFAM" id="SSF52833">
    <property type="entry name" value="Thioredoxin-like"/>
    <property type="match status" value="1"/>
</dbReference>
<dbReference type="InterPro" id="IPR021615">
    <property type="entry name" value="Omp28"/>
</dbReference>
<evidence type="ECO:0000256" key="1">
    <source>
        <dbReference type="SAM" id="SignalP"/>
    </source>
</evidence>
<keyword evidence="4" id="KW-1185">Reference proteome</keyword>
<dbReference type="Gene3D" id="2.60.40.10">
    <property type="entry name" value="Immunoglobulins"/>
    <property type="match status" value="1"/>
</dbReference>
<sequence>MNYKKSIRFVMVLLFTFAVYSCSDDEGSGSNNTIELTSNLSETSIPFGEGKFEFTVENSQNEDITSSSTIYVNDTPIIGNEFSPTEPGTYEVYAQKDNSTSNTISLAVSEKNKFTHKVMVEDFTGTWCGYCPRVMDAFVKLSEITNKVVPIGVHSGDSFQIPEYAQLENLVPNFGGYPTAFINRSAVWSINENENLEEVTSKINANSTIGISISSQLDENNGTVSVRFAFGANYNQSLKYGIYILENGLVENQVNYYTGSNGLFGGTNPLVNFVHNHTLRGYATPNIAGKALPSGQSMYGNIIELPNLATSNYTSLDVNKLEIVVFIMDANGKVLNVQVAPANTVKGFEFL</sequence>
<evidence type="ECO:0000313" key="4">
    <source>
        <dbReference type="Proteomes" id="UP000192393"/>
    </source>
</evidence>
<evidence type="ECO:0000259" key="2">
    <source>
        <dbReference type="PROSITE" id="PS51352"/>
    </source>
</evidence>
<dbReference type="Gene3D" id="3.40.30.10">
    <property type="entry name" value="Glutaredoxin"/>
    <property type="match status" value="1"/>
</dbReference>
<gene>
    <name evidence="3" type="ORF">SAMN06296427_11059</name>
</gene>
<dbReference type="Pfam" id="PF11551">
    <property type="entry name" value="Omp28"/>
    <property type="match status" value="1"/>
</dbReference>
<dbReference type="RefSeq" id="WP_084018434.1">
    <property type="nucleotide sequence ID" value="NZ_FWXS01000010.1"/>
</dbReference>
<name>A0A1W2CI75_9FLAO</name>
<dbReference type="AlphaFoldDB" id="A0A1W2CI75"/>
<dbReference type="OrthoDB" id="1081990at2"/>
<dbReference type="STRING" id="1434700.SAMN06296427_11059"/>
<proteinExistence type="predicted"/>
<dbReference type="PROSITE" id="PS51352">
    <property type="entry name" value="THIOREDOXIN_2"/>
    <property type="match status" value="1"/>
</dbReference>
<dbReference type="InterPro" id="IPR036249">
    <property type="entry name" value="Thioredoxin-like_sf"/>
</dbReference>
<dbReference type="InterPro" id="IPR013766">
    <property type="entry name" value="Thioredoxin_domain"/>
</dbReference>
<organism evidence="3 4">
    <name type="scientific">Moheibacter sediminis</name>
    <dbReference type="NCBI Taxonomy" id="1434700"/>
    <lineage>
        <taxon>Bacteria</taxon>
        <taxon>Pseudomonadati</taxon>
        <taxon>Bacteroidota</taxon>
        <taxon>Flavobacteriia</taxon>
        <taxon>Flavobacteriales</taxon>
        <taxon>Weeksellaceae</taxon>
        <taxon>Moheibacter</taxon>
    </lineage>
</organism>
<protein>
    <submittedName>
        <fullName evidence="3">Outer membrane protein Omp28</fullName>
    </submittedName>
</protein>
<reference evidence="3 4" key="1">
    <citation type="submission" date="2017-04" db="EMBL/GenBank/DDBJ databases">
        <authorList>
            <person name="Afonso C.L."/>
            <person name="Miller P.J."/>
            <person name="Scott M.A."/>
            <person name="Spackman E."/>
            <person name="Goraichik I."/>
            <person name="Dimitrov K.M."/>
            <person name="Suarez D.L."/>
            <person name="Swayne D.E."/>
        </authorList>
    </citation>
    <scope>NUCLEOTIDE SEQUENCE [LARGE SCALE GENOMIC DNA]</scope>
    <source>
        <strain evidence="3 4">CGMCC 1.12708</strain>
    </source>
</reference>
<feature type="domain" description="Thioredoxin" evidence="2">
    <location>
        <begin position="45"/>
        <end position="208"/>
    </location>
</feature>
<accession>A0A1W2CI75</accession>
<dbReference type="EMBL" id="FWXS01000010">
    <property type="protein sequence ID" value="SMC84338.1"/>
    <property type="molecule type" value="Genomic_DNA"/>
</dbReference>
<feature type="signal peptide" evidence="1">
    <location>
        <begin position="1"/>
        <end position="21"/>
    </location>
</feature>
<dbReference type="Proteomes" id="UP000192393">
    <property type="component" value="Unassembled WGS sequence"/>
</dbReference>
<dbReference type="InterPro" id="IPR013783">
    <property type="entry name" value="Ig-like_fold"/>
</dbReference>
<dbReference type="PROSITE" id="PS51257">
    <property type="entry name" value="PROKAR_LIPOPROTEIN"/>
    <property type="match status" value="1"/>
</dbReference>